<organism evidence="2 3">
    <name type="scientific">Hymenobacter crusticola</name>
    <dbReference type="NCBI Taxonomy" id="1770526"/>
    <lineage>
        <taxon>Bacteria</taxon>
        <taxon>Pseudomonadati</taxon>
        <taxon>Bacteroidota</taxon>
        <taxon>Cytophagia</taxon>
        <taxon>Cytophagales</taxon>
        <taxon>Hymenobacteraceae</taxon>
        <taxon>Hymenobacter</taxon>
    </lineage>
</organism>
<dbReference type="SMART" id="SM00014">
    <property type="entry name" value="acidPPc"/>
    <property type="match status" value="1"/>
</dbReference>
<name>A0A243W930_9BACT</name>
<dbReference type="InterPro" id="IPR000326">
    <property type="entry name" value="PAP2/HPO"/>
</dbReference>
<dbReference type="SUPFAM" id="SSF48317">
    <property type="entry name" value="Acid phosphatase/Vanadium-dependent haloperoxidase"/>
    <property type="match status" value="1"/>
</dbReference>
<evidence type="ECO:0000313" key="2">
    <source>
        <dbReference type="EMBL" id="OUJ71908.1"/>
    </source>
</evidence>
<reference evidence="2 3" key="1">
    <citation type="submission" date="2017-01" db="EMBL/GenBank/DDBJ databases">
        <title>A new Hymenobacter.</title>
        <authorList>
            <person name="Liang Y."/>
            <person name="Feng F."/>
        </authorList>
    </citation>
    <scope>NUCLEOTIDE SEQUENCE [LARGE SCALE GENOMIC DNA]</scope>
    <source>
        <strain evidence="2">MIMBbqt21</strain>
    </source>
</reference>
<dbReference type="Gene3D" id="1.20.144.10">
    <property type="entry name" value="Phosphatidic acid phosphatase type 2/haloperoxidase"/>
    <property type="match status" value="1"/>
</dbReference>
<sequence length="268" mass="28851">MVGLEAAAQTLAHPSAPTSSPLRAAVDSFPSAANLRFGQQLKRGEHQPAVRFLLVPGLLIGAGALTTERVDMLETDEAVHDEVRAHVPLVHTNIEDQLRYVPAYASLGLSVVGVHGQHNTLEQGIIFFLAKTLNDGLTSNLKRLTHVQRPDGSSFDSFPSQHTSAAFASATFLHKEYGGRSIWYSIGGYSVATATGALRILKERHWLSDVVAGAGVGILSTEAAYWAYPLLRRTALKLIKRPDLGNRVMVMPLYVNGAVGASFALSFP</sequence>
<gene>
    <name evidence="2" type="ORF">BXP70_19985</name>
</gene>
<proteinExistence type="predicted"/>
<feature type="domain" description="Phosphatidic acid phosphatase type 2/haloperoxidase" evidence="1">
    <location>
        <begin position="123"/>
        <end position="225"/>
    </location>
</feature>
<evidence type="ECO:0000259" key="1">
    <source>
        <dbReference type="SMART" id="SM00014"/>
    </source>
</evidence>
<evidence type="ECO:0000313" key="3">
    <source>
        <dbReference type="Proteomes" id="UP000194873"/>
    </source>
</evidence>
<dbReference type="CDD" id="cd03394">
    <property type="entry name" value="PAP2_like_5"/>
    <property type="match status" value="1"/>
</dbReference>
<comment type="caution">
    <text evidence="2">The sequence shown here is derived from an EMBL/GenBank/DDBJ whole genome shotgun (WGS) entry which is preliminary data.</text>
</comment>
<accession>A0A243W930</accession>
<dbReference type="EMBL" id="MTSE01000013">
    <property type="protein sequence ID" value="OUJ71908.1"/>
    <property type="molecule type" value="Genomic_DNA"/>
</dbReference>
<dbReference type="AlphaFoldDB" id="A0A243W930"/>
<dbReference type="Proteomes" id="UP000194873">
    <property type="component" value="Unassembled WGS sequence"/>
</dbReference>
<protein>
    <recommendedName>
        <fullName evidence="1">Phosphatidic acid phosphatase type 2/haloperoxidase domain-containing protein</fullName>
    </recommendedName>
</protein>
<dbReference type="InterPro" id="IPR036938">
    <property type="entry name" value="PAP2/HPO_sf"/>
</dbReference>
<dbReference type="Pfam" id="PF01569">
    <property type="entry name" value="PAP2"/>
    <property type="match status" value="1"/>
</dbReference>
<keyword evidence="3" id="KW-1185">Reference proteome</keyword>